<feature type="region of interest" description="Disordered" evidence="1">
    <location>
        <begin position="53"/>
        <end position="78"/>
    </location>
</feature>
<organism evidence="2 3">
    <name type="scientific">Rhodopirellula baltica WH47</name>
    <dbReference type="NCBI Taxonomy" id="991778"/>
    <lineage>
        <taxon>Bacteria</taxon>
        <taxon>Pseudomonadati</taxon>
        <taxon>Planctomycetota</taxon>
        <taxon>Planctomycetia</taxon>
        <taxon>Pirellulales</taxon>
        <taxon>Pirellulaceae</taxon>
        <taxon>Rhodopirellula</taxon>
    </lineage>
</organism>
<dbReference type="Proteomes" id="UP000006222">
    <property type="component" value="Unassembled WGS sequence"/>
</dbReference>
<sequence>MRVPNNQHDRSEKIAVMQIWRRDQETTGAILGRFHLKPGSRTGNCVDKERLSRTKQMPSAGTARWVQRTSRMPHSKGT</sequence>
<accession>F2B1K2</accession>
<reference evidence="2 3" key="1">
    <citation type="journal article" date="2013" name="Mar. Genomics">
        <title>Expression of sulfatases in Rhodopirellula baltica and the diversity of sulfatases in the genus Rhodopirellula.</title>
        <authorList>
            <person name="Wegner C.E."/>
            <person name="Richter-Heitmann T."/>
            <person name="Klindworth A."/>
            <person name="Klockow C."/>
            <person name="Richter M."/>
            <person name="Achstetter T."/>
            <person name="Glockner F.O."/>
            <person name="Harder J."/>
        </authorList>
    </citation>
    <scope>NUCLEOTIDE SEQUENCE [LARGE SCALE GENOMIC DNA]</scope>
    <source>
        <strain evidence="2 3">WH47</strain>
    </source>
</reference>
<evidence type="ECO:0000256" key="1">
    <source>
        <dbReference type="SAM" id="MobiDB-lite"/>
    </source>
</evidence>
<dbReference type="EMBL" id="AFAR01000305">
    <property type="protein sequence ID" value="EGF24206.1"/>
    <property type="molecule type" value="Genomic_DNA"/>
</dbReference>
<dbReference type="AlphaFoldDB" id="F2B1K2"/>
<evidence type="ECO:0000313" key="2">
    <source>
        <dbReference type="EMBL" id="EGF24206.1"/>
    </source>
</evidence>
<name>F2B1K2_RHOBT</name>
<proteinExistence type="predicted"/>
<evidence type="ECO:0000313" key="3">
    <source>
        <dbReference type="Proteomes" id="UP000006222"/>
    </source>
</evidence>
<gene>
    <name evidence="2" type="ORF">RBWH47_02704</name>
</gene>
<comment type="caution">
    <text evidence="2">The sequence shown here is derived from an EMBL/GenBank/DDBJ whole genome shotgun (WGS) entry which is preliminary data.</text>
</comment>
<dbReference type="PATRIC" id="fig|991778.3.peg.6204"/>
<protein>
    <submittedName>
        <fullName evidence="2">Uncharacterized protein</fullName>
    </submittedName>
</protein>